<evidence type="ECO:0000259" key="4">
    <source>
        <dbReference type="Pfam" id="PF08240"/>
    </source>
</evidence>
<dbReference type="InterPro" id="IPR047109">
    <property type="entry name" value="CAD-like"/>
</dbReference>
<proteinExistence type="predicted"/>
<evidence type="ECO:0000313" key="5">
    <source>
        <dbReference type="EMBL" id="GAQ95422.1"/>
    </source>
</evidence>
<dbReference type="GO" id="GO:0016616">
    <property type="term" value="F:oxidoreductase activity, acting on the CH-OH group of donors, NAD or NADP as acceptor"/>
    <property type="evidence" value="ECO:0007669"/>
    <property type="project" value="InterPro"/>
</dbReference>
<keyword evidence="2" id="KW-0862">Zinc</keyword>
<dbReference type="EMBL" id="BCNO01000002">
    <property type="protein sequence ID" value="GAQ95422.1"/>
    <property type="molecule type" value="Genomic_DNA"/>
</dbReference>
<evidence type="ECO:0000256" key="3">
    <source>
        <dbReference type="ARBA" id="ARBA00023002"/>
    </source>
</evidence>
<keyword evidence="3" id="KW-0560">Oxidoreductase</keyword>
<dbReference type="SUPFAM" id="SSF51735">
    <property type="entry name" value="NAD(P)-binding Rossmann-fold domains"/>
    <property type="match status" value="1"/>
</dbReference>
<accession>A0A0U9HQW0</accession>
<evidence type="ECO:0000313" key="6">
    <source>
        <dbReference type="Proteomes" id="UP000054976"/>
    </source>
</evidence>
<dbReference type="SUPFAM" id="SSF50129">
    <property type="entry name" value="GroES-like"/>
    <property type="match status" value="1"/>
</dbReference>
<dbReference type="Pfam" id="PF08240">
    <property type="entry name" value="ADH_N"/>
    <property type="match status" value="1"/>
</dbReference>
<dbReference type="InterPro" id="IPR011032">
    <property type="entry name" value="GroES-like_sf"/>
</dbReference>
<dbReference type="Proteomes" id="UP000054976">
    <property type="component" value="Unassembled WGS sequence"/>
</dbReference>
<evidence type="ECO:0000256" key="2">
    <source>
        <dbReference type="ARBA" id="ARBA00022833"/>
    </source>
</evidence>
<dbReference type="AlphaFoldDB" id="A0A0U9HQW0"/>
<name>A0A0U9HQW0_9BACT</name>
<dbReference type="InterPro" id="IPR014187">
    <property type="entry name" value="ADH_Zn_typ-2"/>
</dbReference>
<dbReference type="CDD" id="cd08298">
    <property type="entry name" value="CAD2"/>
    <property type="match status" value="1"/>
</dbReference>
<sequence>MKAWVIEKITEIKNQNPLTLIEMENPVPNEKEILIRVHACGVCHTEIDEIEGRATPSFFPIVPGHQIVGEVVEVGREAKKFKVGDRVGAGWIYSACCRCEYCLKGLENLCKEFKATGKDAHGGYAEYFKIHEDFAFLIPENLSFEETAPLFCAGAIGYRSLKLAHPENANSIGLVGFGASGHLVLKMIKFLYPQVKVFVFSRTPSERQLAVELGACWSGNFDETPPEKLNSAIDTTPVWKPPLTVLKHLKPGGRLVINAIRKEEIDKDEFLNIDYPRDLWLEKEIKTVANVTRKDIEEFLKIASELPIKPEIEIYPFSEANKAIQDIKQRKIRGAKVLKIGG</sequence>
<dbReference type="GO" id="GO:0046872">
    <property type="term" value="F:metal ion binding"/>
    <property type="evidence" value="ECO:0007669"/>
    <property type="project" value="UniProtKB-KW"/>
</dbReference>
<keyword evidence="1" id="KW-0479">Metal-binding</keyword>
<organism evidence="5 6">
    <name type="scientific">Thermodesulfovibrio aggregans</name>
    <dbReference type="NCBI Taxonomy" id="86166"/>
    <lineage>
        <taxon>Bacteria</taxon>
        <taxon>Pseudomonadati</taxon>
        <taxon>Nitrospirota</taxon>
        <taxon>Thermodesulfovibrionia</taxon>
        <taxon>Thermodesulfovibrionales</taxon>
        <taxon>Thermodesulfovibrionaceae</taxon>
        <taxon>Thermodesulfovibrio</taxon>
    </lineage>
</organism>
<dbReference type="Gene3D" id="3.40.50.720">
    <property type="entry name" value="NAD(P)-binding Rossmann-like Domain"/>
    <property type="match status" value="1"/>
</dbReference>
<keyword evidence="6" id="KW-1185">Reference proteome</keyword>
<dbReference type="PANTHER" id="PTHR42683">
    <property type="entry name" value="ALDEHYDE REDUCTASE"/>
    <property type="match status" value="1"/>
</dbReference>
<dbReference type="OrthoDB" id="9806940at2"/>
<gene>
    <name evidence="5" type="ORF">TAGGR_2315</name>
</gene>
<feature type="domain" description="Alcohol dehydrogenase-like N-terminal" evidence="4">
    <location>
        <begin position="30"/>
        <end position="140"/>
    </location>
</feature>
<dbReference type="STRING" id="86166.TAGGR_2315"/>
<dbReference type="RefSeq" id="WP_059176856.1">
    <property type="nucleotide sequence ID" value="NZ_BCNO01000002.1"/>
</dbReference>
<reference evidence="6" key="1">
    <citation type="submission" date="2016-01" db="EMBL/GenBank/DDBJ databases">
        <title>Draft genome sequence of Thermodesulfovibrio aggregans strain TGE-P1.</title>
        <authorList>
            <person name="Sekiguchi Y."/>
            <person name="Ohashi A."/>
            <person name="Matsuura N."/>
            <person name="Tourlousse M.D."/>
        </authorList>
    </citation>
    <scope>NUCLEOTIDE SEQUENCE [LARGE SCALE GENOMIC DNA]</scope>
    <source>
        <strain evidence="6">TGE-P1</strain>
    </source>
</reference>
<dbReference type="InterPro" id="IPR036291">
    <property type="entry name" value="NAD(P)-bd_dom_sf"/>
</dbReference>
<protein>
    <submittedName>
        <fullName evidence="5">Alcohol dehydrogenase</fullName>
    </submittedName>
</protein>
<evidence type="ECO:0000256" key="1">
    <source>
        <dbReference type="ARBA" id="ARBA00022723"/>
    </source>
</evidence>
<dbReference type="InterPro" id="IPR013154">
    <property type="entry name" value="ADH-like_N"/>
</dbReference>
<comment type="caution">
    <text evidence="5">The sequence shown here is derived from an EMBL/GenBank/DDBJ whole genome shotgun (WGS) entry which is preliminary data.</text>
</comment>
<dbReference type="Gene3D" id="3.90.180.10">
    <property type="entry name" value="Medium-chain alcohol dehydrogenases, catalytic domain"/>
    <property type="match status" value="1"/>
</dbReference>